<gene>
    <name evidence="2" type="ORF">OCU04_003427</name>
</gene>
<comment type="caution">
    <text evidence="2">The sequence shown here is derived from an EMBL/GenBank/DDBJ whole genome shotgun (WGS) entry which is preliminary data.</text>
</comment>
<dbReference type="PANTHER" id="PTHR42791:SF2">
    <property type="entry name" value="N-ACETYLTRANSFERASE DOMAIN-CONTAINING PROTEIN"/>
    <property type="match status" value="1"/>
</dbReference>
<dbReference type="InterPro" id="IPR052523">
    <property type="entry name" value="Trichothecene_AcTrans"/>
</dbReference>
<evidence type="ECO:0000313" key="3">
    <source>
        <dbReference type="Proteomes" id="UP001152300"/>
    </source>
</evidence>
<reference evidence="2" key="1">
    <citation type="submission" date="2022-11" db="EMBL/GenBank/DDBJ databases">
        <title>Genome Resource of Sclerotinia nivalis Strain SnTB1, a Plant Pathogen Isolated from American Ginseng.</title>
        <authorList>
            <person name="Fan S."/>
        </authorList>
    </citation>
    <scope>NUCLEOTIDE SEQUENCE</scope>
    <source>
        <strain evidence="2">SnTB1</strain>
    </source>
</reference>
<dbReference type="Pfam" id="PF13508">
    <property type="entry name" value="Acetyltransf_7"/>
    <property type="match status" value="1"/>
</dbReference>
<sequence length="259" mass="29271">MFVETQSALEFDSEMVFPNSNPVILLAEPQDTPRLAAITTRAFEASDAIFPLVWGNTAPGAHDAASLMLFNPLQSDTKVTWKVEIDGNIVGYARWFMSVDSKMAAFKAGNEVDGKRGKRHADIEKVDGTATAEIKQKMDEGWKTPDGMNFDLFMRKVKGSIECKQRDYDAERDIMLDLCFVDPEYQKLGIGNMLLQWGLEIADKQGRKICLVSTPQARRFYEKGGWVVRKSLDIDLEAHGGSGKYGRCWMIREVQQRKY</sequence>
<dbReference type="PROSITE" id="PS51186">
    <property type="entry name" value="GNAT"/>
    <property type="match status" value="1"/>
</dbReference>
<dbReference type="PANTHER" id="PTHR42791">
    <property type="entry name" value="GNAT FAMILY ACETYLTRANSFERASE"/>
    <property type="match status" value="1"/>
</dbReference>
<organism evidence="2 3">
    <name type="scientific">Sclerotinia nivalis</name>
    <dbReference type="NCBI Taxonomy" id="352851"/>
    <lineage>
        <taxon>Eukaryota</taxon>
        <taxon>Fungi</taxon>
        <taxon>Dikarya</taxon>
        <taxon>Ascomycota</taxon>
        <taxon>Pezizomycotina</taxon>
        <taxon>Leotiomycetes</taxon>
        <taxon>Helotiales</taxon>
        <taxon>Sclerotiniaceae</taxon>
        <taxon>Sclerotinia</taxon>
    </lineage>
</organism>
<dbReference type="EMBL" id="JAPEIS010000003">
    <property type="protein sequence ID" value="KAJ8067833.1"/>
    <property type="molecule type" value="Genomic_DNA"/>
</dbReference>
<dbReference type="OrthoDB" id="410198at2759"/>
<name>A0A9X0DP99_9HELO</name>
<protein>
    <recommendedName>
        <fullName evidence="1">N-acetyltransferase domain-containing protein</fullName>
    </recommendedName>
</protein>
<dbReference type="SUPFAM" id="SSF55729">
    <property type="entry name" value="Acyl-CoA N-acyltransferases (Nat)"/>
    <property type="match status" value="1"/>
</dbReference>
<dbReference type="Proteomes" id="UP001152300">
    <property type="component" value="Unassembled WGS sequence"/>
</dbReference>
<evidence type="ECO:0000313" key="2">
    <source>
        <dbReference type="EMBL" id="KAJ8067833.1"/>
    </source>
</evidence>
<dbReference type="InterPro" id="IPR016181">
    <property type="entry name" value="Acyl_CoA_acyltransferase"/>
</dbReference>
<dbReference type="CDD" id="cd04301">
    <property type="entry name" value="NAT_SF"/>
    <property type="match status" value="1"/>
</dbReference>
<feature type="domain" description="N-acetyltransferase" evidence="1">
    <location>
        <begin position="110"/>
        <end position="255"/>
    </location>
</feature>
<proteinExistence type="predicted"/>
<dbReference type="GO" id="GO:0016747">
    <property type="term" value="F:acyltransferase activity, transferring groups other than amino-acyl groups"/>
    <property type="evidence" value="ECO:0007669"/>
    <property type="project" value="InterPro"/>
</dbReference>
<dbReference type="AlphaFoldDB" id="A0A9X0DP99"/>
<evidence type="ECO:0000259" key="1">
    <source>
        <dbReference type="PROSITE" id="PS51186"/>
    </source>
</evidence>
<accession>A0A9X0DP99</accession>
<dbReference type="Gene3D" id="3.40.630.30">
    <property type="match status" value="1"/>
</dbReference>
<dbReference type="InterPro" id="IPR000182">
    <property type="entry name" value="GNAT_dom"/>
</dbReference>
<keyword evidence="3" id="KW-1185">Reference proteome</keyword>